<feature type="transmembrane region" description="Helical" evidence="2">
    <location>
        <begin position="99"/>
        <end position="117"/>
    </location>
</feature>
<keyword evidence="2" id="KW-0812">Transmembrane</keyword>
<name>A0A195CRE4_9HYME</name>
<dbReference type="PANTHER" id="PTHR14102:SF11">
    <property type="entry name" value="LD29223P"/>
    <property type="match status" value="1"/>
</dbReference>
<dbReference type="InterPro" id="IPR000270">
    <property type="entry name" value="PB1_dom"/>
</dbReference>
<dbReference type="Gene3D" id="3.10.20.90">
    <property type="entry name" value="Phosphatidylinositol 3-kinase Catalytic Subunit, Chain A, domain 1"/>
    <property type="match status" value="1"/>
</dbReference>
<dbReference type="SMART" id="SM00666">
    <property type="entry name" value="PB1"/>
    <property type="match status" value="1"/>
</dbReference>
<evidence type="ECO:0000313" key="4">
    <source>
        <dbReference type="EMBL" id="KYN02679.1"/>
    </source>
</evidence>
<organism evidence="4 5">
    <name type="scientific">Cyphomyrmex costatus</name>
    <dbReference type="NCBI Taxonomy" id="456900"/>
    <lineage>
        <taxon>Eukaryota</taxon>
        <taxon>Metazoa</taxon>
        <taxon>Ecdysozoa</taxon>
        <taxon>Arthropoda</taxon>
        <taxon>Hexapoda</taxon>
        <taxon>Insecta</taxon>
        <taxon>Pterygota</taxon>
        <taxon>Neoptera</taxon>
        <taxon>Endopterygota</taxon>
        <taxon>Hymenoptera</taxon>
        <taxon>Apocrita</taxon>
        <taxon>Aculeata</taxon>
        <taxon>Formicoidea</taxon>
        <taxon>Formicidae</taxon>
        <taxon>Myrmicinae</taxon>
        <taxon>Cyphomyrmex</taxon>
    </lineage>
</organism>
<feature type="domain" description="PB1" evidence="3">
    <location>
        <begin position="12"/>
        <end position="93"/>
    </location>
</feature>
<keyword evidence="2" id="KW-0472">Membrane</keyword>
<reference evidence="4 5" key="1">
    <citation type="submission" date="2016-03" db="EMBL/GenBank/DDBJ databases">
        <title>Cyphomyrmex costatus WGS genome.</title>
        <authorList>
            <person name="Nygaard S."/>
            <person name="Hu H."/>
            <person name="Boomsma J."/>
            <person name="Zhang G."/>
        </authorList>
    </citation>
    <scope>NUCLEOTIDE SEQUENCE [LARGE SCALE GENOMIC DNA]</scope>
    <source>
        <strain evidence="4">MS0001</strain>
        <tissue evidence="4">Whole body</tissue>
    </source>
</reference>
<feature type="region of interest" description="Disordered" evidence="1">
    <location>
        <begin position="149"/>
        <end position="177"/>
    </location>
</feature>
<evidence type="ECO:0000256" key="1">
    <source>
        <dbReference type="SAM" id="MobiDB-lite"/>
    </source>
</evidence>
<dbReference type="PANTHER" id="PTHR14102">
    <property type="entry name" value="PAR-6-RELATED"/>
    <property type="match status" value="1"/>
</dbReference>
<sequence length="220" mass="25227">MSKKQDKVDNGIVAVKSKFDADIIRFSMNRNEPMSYEDFGKLLAQRHDLGTDFSFSIWYTDTDGDLLPINNDNNLARALANAKCLLRIFIHRKGKILRLYYILHARCLGCFLFRIFYKHSIFLNIYVLNNKDRTCVNLFKPANQRAALTAPRRGSFSRNSQLSSGSRQSTQSAGSDEEADEIVDLTGMTMQDDASASSTQHHHYHHHHHHQNYDQGVLHL</sequence>
<keyword evidence="2" id="KW-1133">Transmembrane helix</keyword>
<dbReference type="Proteomes" id="UP000078542">
    <property type="component" value="Unassembled WGS sequence"/>
</dbReference>
<evidence type="ECO:0000259" key="3">
    <source>
        <dbReference type="PROSITE" id="PS51745"/>
    </source>
</evidence>
<dbReference type="InterPro" id="IPR053793">
    <property type="entry name" value="PB1-like"/>
</dbReference>
<accession>A0A195CRE4</accession>
<dbReference type="GO" id="GO:0007098">
    <property type="term" value="P:centrosome cycle"/>
    <property type="evidence" value="ECO:0007669"/>
    <property type="project" value="TreeGrafter"/>
</dbReference>
<dbReference type="STRING" id="456900.A0A195CRE4"/>
<dbReference type="InterPro" id="IPR051741">
    <property type="entry name" value="PAR6_homolog"/>
</dbReference>
<dbReference type="SUPFAM" id="SSF54277">
    <property type="entry name" value="CAD &amp; PB1 domains"/>
    <property type="match status" value="1"/>
</dbReference>
<feature type="compositionally biased region" description="Polar residues" evidence="1">
    <location>
        <begin position="156"/>
        <end position="174"/>
    </location>
</feature>
<proteinExistence type="predicted"/>
<evidence type="ECO:0000313" key="5">
    <source>
        <dbReference type="Proteomes" id="UP000078542"/>
    </source>
</evidence>
<feature type="compositionally biased region" description="Basic residues" evidence="1">
    <location>
        <begin position="200"/>
        <end position="210"/>
    </location>
</feature>
<dbReference type="PROSITE" id="PS51745">
    <property type="entry name" value="PB1"/>
    <property type="match status" value="1"/>
</dbReference>
<feature type="region of interest" description="Disordered" evidence="1">
    <location>
        <begin position="194"/>
        <end position="220"/>
    </location>
</feature>
<dbReference type="Pfam" id="PF00564">
    <property type="entry name" value="PB1"/>
    <property type="match status" value="1"/>
</dbReference>
<gene>
    <name evidence="4" type="ORF">ALC62_06479</name>
</gene>
<dbReference type="EMBL" id="KQ977444">
    <property type="protein sequence ID" value="KYN02679.1"/>
    <property type="molecule type" value="Genomic_DNA"/>
</dbReference>
<protein>
    <submittedName>
        <fullName evidence="4">Partitioning defective 6 like protein gamma</fullName>
    </submittedName>
</protein>
<evidence type="ECO:0000256" key="2">
    <source>
        <dbReference type="SAM" id="Phobius"/>
    </source>
</evidence>
<dbReference type="AlphaFoldDB" id="A0A195CRE4"/>
<keyword evidence="5" id="KW-1185">Reference proteome</keyword>